<organism evidence="2">
    <name type="scientific">marine sediment metagenome</name>
    <dbReference type="NCBI Taxonomy" id="412755"/>
    <lineage>
        <taxon>unclassified sequences</taxon>
        <taxon>metagenomes</taxon>
        <taxon>ecological metagenomes</taxon>
    </lineage>
</organism>
<accession>X1IA92</accession>
<gene>
    <name evidence="2" type="ORF">S03H2_52472</name>
</gene>
<sequence length="111" mass="12181">GEGVDSASIQMWWNGTDVSSDVQNIGLGVYRVLLDPITVNPGELPILLNMSIFAEGYNDTYYETSIAVDPALIKSEAPNIPPSIPGYDFLLIFGMLVIICFLIFRRKPGQS</sequence>
<name>X1IA92_9ZZZZ</name>
<keyword evidence="1" id="KW-0812">Transmembrane</keyword>
<keyword evidence="1" id="KW-1133">Transmembrane helix</keyword>
<proteinExistence type="predicted"/>
<keyword evidence="1" id="KW-0472">Membrane</keyword>
<protein>
    <submittedName>
        <fullName evidence="2">Uncharacterized protein</fullName>
    </submittedName>
</protein>
<evidence type="ECO:0000256" key="1">
    <source>
        <dbReference type="SAM" id="Phobius"/>
    </source>
</evidence>
<dbReference type="AlphaFoldDB" id="X1IA92"/>
<feature type="non-terminal residue" evidence="2">
    <location>
        <position position="1"/>
    </location>
</feature>
<comment type="caution">
    <text evidence="2">The sequence shown here is derived from an EMBL/GenBank/DDBJ whole genome shotgun (WGS) entry which is preliminary data.</text>
</comment>
<feature type="transmembrane region" description="Helical" evidence="1">
    <location>
        <begin position="84"/>
        <end position="104"/>
    </location>
</feature>
<evidence type="ECO:0000313" key="2">
    <source>
        <dbReference type="EMBL" id="GAH66210.1"/>
    </source>
</evidence>
<reference evidence="2" key="1">
    <citation type="journal article" date="2014" name="Front. Microbiol.">
        <title>High frequency of phylogenetically diverse reductive dehalogenase-homologous genes in deep subseafloor sedimentary metagenomes.</title>
        <authorList>
            <person name="Kawai M."/>
            <person name="Futagami T."/>
            <person name="Toyoda A."/>
            <person name="Takaki Y."/>
            <person name="Nishi S."/>
            <person name="Hori S."/>
            <person name="Arai W."/>
            <person name="Tsubouchi T."/>
            <person name="Morono Y."/>
            <person name="Uchiyama I."/>
            <person name="Ito T."/>
            <person name="Fujiyama A."/>
            <person name="Inagaki F."/>
            <person name="Takami H."/>
        </authorList>
    </citation>
    <scope>NUCLEOTIDE SEQUENCE</scope>
    <source>
        <strain evidence="2">Expedition CK06-06</strain>
    </source>
</reference>
<dbReference type="EMBL" id="BARU01033330">
    <property type="protein sequence ID" value="GAH66210.1"/>
    <property type="molecule type" value="Genomic_DNA"/>
</dbReference>